<name>A0ABV6BSY0_9FLAO</name>
<evidence type="ECO:0000313" key="2">
    <source>
        <dbReference type="Proteomes" id="UP001589734"/>
    </source>
</evidence>
<dbReference type="Proteomes" id="UP001589734">
    <property type="component" value="Unassembled WGS sequence"/>
</dbReference>
<keyword evidence="2" id="KW-1185">Reference proteome</keyword>
<reference evidence="1 2" key="1">
    <citation type="submission" date="2024-09" db="EMBL/GenBank/DDBJ databases">
        <authorList>
            <person name="Sun Q."/>
            <person name="Mori K."/>
        </authorList>
    </citation>
    <scope>NUCLEOTIDE SEQUENCE [LARGE SCALE GENOMIC DNA]</scope>
    <source>
        <strain evidence="1 2">CGMCC 1.12926</strain>
    </source>
</reference>
<dbReference type="PROSITE" id="PS51257">
    <property type="entry name" value="PROKAR_LIPOPROTEIN"/>
    <property type="match status" value="1"/>
</dbReference>
<organism evidence="1 2">
    <name type="scientific">Flavobacterium procerum</name>
    <dbReference type="NCBI Taxonomy" id="1455569"/>
    <lineage>
        <taxon>Bacteria</taxon>
        <taxon>Pseudomonadati</taxon>
        <taxon>Bacteroidota</taxon>
        <taxon>Flavobacteriia</taxon>
        <taxon>Flavobacteriales</taxon>
        <taxon>Flavobacteriaceae</taxon>
        <taxon>Flavobacterium</taxon>
    </lineage>
</organism>
<proteinExistence type="predicted"/>
<accession>A0ABV6BSY0</accession>
<gene>
    <name evidence="1" type="ORF">ACFFLS_08895</name>
</gene>
<comment type="caution">
    <text evidence="1">The sequence shown here is derived from an EMBL/GenBank/DDBJ whole genome shotgun (WGS) entry which is preliminary data.</text>
</comment>
<sequence length="344" mass="39563">MKQILLLILLFSITACKKEFPDLLNKELKYSDKDFSGAHFQDFSVYENVTTKNSKIPKAKTNTKKQYPWEIAISQKRAEETADQIKKSITAITDGASDYNKEPSSSIYFYALVDNFYTKEQLSEYEKTESITTQKSILDYIKATVKSYELTNEKNEKIKLNQNGLGLNLGGFETKNGKLLQGIAFQTMGMGNSEYLRLKGHVVIEIEIPVEYEKEEISENNIGDTFTIGGQKVQILEFDADVIHYKLFDSDAENFSIYVDNYGKIKIPENTYTKFRNNQGLDYDSFLKKYKEFGLENMQYPDKGNFVSVLRSDDSQLEKVFFYSPKASKLVKKTIRIPVNIQIK</sequence>
<dbReference type="RefSeq" id="WP_379686223.1">
    <property type="nucleotide sequence ID" value="NZ_JBHLYW010000007.1"/>
</dbReference>
<protein>
    <submittedName>
        <fullName evidence="1">Uncharacterized protein</fullName>
    </submittedName>
</protein>
<dbReference type="EMBL" id="JBHLYW010000007">
    <property type="protein sequence ID" value="MFC0077157.1"/>
    <property type="molecule type" value="Genomic_DNA"/>
</dbReference>
<evidence type="ECO:0000313" key="1">
    <source>
        <dbReference type="EMBL" id="MFC0077157.1"/>
    </source>
</evidence>